<name>A0AAN7BDA3_9PEZI</name>
<dbReference type="PROSITE" id="PS50007">
    <property type="entry name" value="PIPLC_X_DOMAIN"/>
    <property type="match status" value="1"/>
</dbReference>
<gene>
    <name evidence="4" type="ORF">QBC38DRAFT_449055</name>
</gene>
<reference evidence="4" key="2">
    <citation type="submission" date="2023-05" db="EMBL/GenBank/DDBJ databases">
        <authorList>
            <consortium name="Lawrence Berkeley National Laboratory"/>
            <person name="Steindorff A."/>
            <person name="Hensen N."/>
            <person name="Bonometti L."/>
            <person name="Westerberg I."/>
            <person name="Brannstrom I.O."/>
            <person name="Guillou S."/>
            <person name="Cros-Aarteil S."/>
            <person name="Calhoun S."/>
            <person name="Haridas S."/>
            <person name="Kuo A."/>
            <person name="Mondo S."/>
            <person name="Pangilinan J."/>
            <person name="Riley R."/>
            <person name="Labutti K."/>
            <person name="Andreopoulos B."/>
            <person name="Lipzen A."/>
            <person name="Chen C."/>
            <person name="Yanf M."/>
            <person name="Daum C."/>
            <person name="Ng V."/>
            <person name="Clum A."/>
            <person name="Ohm R."/>
            <person name="Martin F."/>
            <person name="Silar P."/>
            <person name="Natvig D."/>
            <person name="Lalanne C."/>
            <person name="Gautier V."/>
            <person name="Ament-Velasquez S.L."/>
            <person name="Kruys A."/>
            <person name="Hutchinson M.I."/>
            <person name="Powell A.J."/>
            <person name="Barry K."/>
            <person name="Miller A.N."/>
            <person name="Grigoriev I.V."/>
            <person name="Debuchy R."/>
            <person name="Gladieux P."/>
            <person name="Thoren M.H."/>
            <person name="Johannesson H."/>
        </authorList>
    </citation>
    <scope>NUCLEOTIDE SEQUENCE</scope>
    <source>
        <strain evidence="4">CBS 990.96</strain>
    </source>
</reference>
<evidence type="ECO:0000313" key="4">
    <source>
        <dbReference type="EMBL" id="KAK4221556.1"/>
    </source>
</evidence>
<feature type="region of interest" description="Disordered" evidence="2">
    <location>
        <begin position="319"/>
        <end position="360"/>
    </location>
</feature>
<dbReference type="Gene3D" id="3.20.20.190">
    <property type="entry name" value="Phosphatidylinositol (PI) phosphodiesterase"/>
    <property type="match status" value="1"/>
</dbReference>
<evidence type="ECO:0000259" key="3">
    <source>
        <dbReference type="PROSITE" id="PS51704"/>
    </source>
</evidence>
<dbReference type="Proteomes" id="UP001301958">
    <property type="component" value="Unassembled WGS sequence"/>
</dbReference>
<keyword evidence="5" id="KW-1185">Reference proteome</keyword>
<dbReference type="InterPro" id="IPR057506">
    <property type="entry name" value="C2_GPCPD1"/>
</dbReference>
<dbReference type="PANTHER" id="PTHR22958:SF1">
    <property type="entry name" value="GLYCEROPHOSPHOCHOLINE PHOSPHODIESTERASE GPCPD1"/>
    <property type="match status" value="1"/>
</dbReference>
<evidence type="ECO:0000313" key="5">
    <source>
        <dbReference type="Proteomes" id="UP001301958"/>
    </source>
</evidence>
<dbReference type="SUPFAM" id="SSF48403">
    <property type="entry name" value="Ankyrin repeat"/>
    <property type="match status" value="1"/>
</dbReference>
<dbReference type="PROSITE" id="PS51704">
    <property type="entry name" value="GP_PDE"/>
    <property type="match status" value="1"/>
</dbReference>
<dbReference type="EMBL" id="MU865535">
    <property type="protein sequence ID" value="KAK4221556.1"/>
    <property type="molecule type" value="Genomic_DNA"/>
</dbReference>
<keyword evidence="1" id="KW-0378">Hydrolase</keyword>
<proteinExistence type="predicted"/>
<protein>
    <submittedName>
        <fullName evidence="4">Glycerophosphoryl diester phosphodiesterase family-domain-containing protein</fullName>
    </submittedName>
</protein>
<dbReference type="GO" id="GO:0046475">
    <property type="term" value="P:glycerophospholipid catabolic process"/>
    <property type="evidence" value="ECO:0007669"/>
    <property type="project" value="TreeGrafter"/>
</dbReference>
<dbReference type="InterPro" id="IPR017946">
    <property type="entry name" value="PLC-like_Pdiesterase_TIM-brl"/>
</dbReference>
<reference evidence="4" key="1">
    <citation type="journal article" date="2023" name="Mol. Phylogenet. Evol.">
        <title>Genome-scale phylogeny and comparative genomics of the fungal order Sordariales.</title>
        <authorList>
            <person name="Hensen N."/>
            <person name="Bonometti L."/>
            <person name="Westerberg I."/>
            <person name="Brannstrom I.O."/>
            <person name="Guillou S."/>
            <person name="Cros-Aarteil S."/>
            <person name="Calhoun S."/>
            <person name="Haridas S."/>
            <person name="Kuo A."/>
            <person name="Mondo S."/>
            <person name="Pangilinan J."/>
            <person name="Riley R."/>
            <person name="LaButti K."/>
            <person name="Andreopoulos B."/>
            <person name="Lipzen A."/>
            <person name="Chen C."/>
            <person name="Yan M."/>
            <person name="Daum C."/>
            <person name="Ng V."/>
            <person name="Clum A."/>
            <person name="Steindorff A."/>
            <person name="Ohm R.A."/>
            <person name="Martin F."/>
            <person name="Silar P."/>
            <person name="Natvig D.O."/>
            <person name="Lalanne C."/>
            <person name="Gautier V."/>
            <person name="Ament-Velasquez S.L."/>
            <person name="Kruys A."/>
            <person name="Hutchinson M.I."/>
            <person name="Powell A.J."/>
            <person name="Barry K."/>
            <person name="Miller A.N."/>
            <person name="Grigoriev I.V."/>
            <person name="Debuchy R."/>
            <person name="Gladieux P."/>
            <person name="Hiltunen Thoren M."/>
            <person name="Johannesson H."/>
        </authorList>
    </citation>
    <scope>NUCLEOTIDE SEQUENCE</scope>
    <source>
        <strain evidence="4">CBS 990.96</strain>
    </source>
</reference>
<dbReference type="Gene3D" id="1.25.40.20">
    <property type="entry name" value="Ankyrin repeat-containing domain"/>
    <property type="match status" value="1"/>
</dbReference>
<dbReference type="InterPro" id="IPR036770">
    <property type="entry name" value="Ankyrin_rpt-contain_sf"/>
</dbReference>
<feature type="compositionally biased region" description="Low complexity" evidence="2">
    <location>
        <begin position="328"/>
        <end position="339"/>
    </location>
</feature>
<evidence type="ECO:0000256" key="2">
    <source>
        <dbReference type="SAM" id="MobiDB-lite"/>
    </source>
</evidence>
<dbReference type="SUPFAM" id="SSF51695">
    <property type="entry name" value="PLC-like phosphodiesterases"/>
    <property type="match status" value="1"/>
</dbReference>
<feature type="domain" description="GP-PDE" evidence="3">
    <location>
        <begin position="503"/>
        <end position="623"/>
    </location>
</feature>
<feature type="compositionally biased region" description="Polar residues" evidence="2">
    <location>
        <begin position="345"/>
        <end position="360"/>
    </location>
</feature>
<dbReference type="GO" id="GO:0047389">
    <property type="term" value="F:glycerophosphocholine phosphodiesterase activity"/>
    <property type="evidence" value="ECO:0007669"/>
    <property type="project" value="TreeGrafter"/>
</dbReference>
<dbReference type="PANTHER" id="PTHR22958">
    <property type="entry name" value="GLYCEROPHOSPHORYL DIESTER PHOSPHODIESTERASE"/>
    <property type="match status" value="1"/>
</dbReference>
<dbReference type="Pfam" id="PF03009">
    <property type="entry name" value="GDPD"/>
    <property type="match status" value="1"/>
</dbReference>
<accession>A0AAN7BDA3</accession>
<feature type="non-terminal residue" evidence="4">
    <location>
        <position position="1"/>
    </location>
</feature>
<sequence>LDEAFYHDLRQVDAFARRQGEVIQFRIEALQDHYGVSPSAADFPWPILQQAATAELEDIKASVAEIQEEIIWLDWYKKVNQDALDKIRLKQDINSRQSSLRGQSSVVNLAASPTPSKVGIRVKADADFLHRIIILVGRQDFNKASEKPIFELDKILNQFPASEQWVLSHKDALGRAPLHYAAAYGLARECQDILSSMTLWGWTASRKSRAILAGDSAGETPLDLAVQHGHAAAEKLLLEELEHDVHDTSVGHLLFTAINPDSRMFSQHFCPPILGCTCIATIMEKLLFTLPRNMEKFRWCAHFCLPVLTPMRRRMYGDDSPHHRNYPGASSSGSNSCGSRLVQGPQVQDRAQASSTNQFSGYDSDYPTSLSRFQSHIFVHLGALYVYDPANAVDIAPYQAEIAPAVIHSTSLFLQVFLRNPTQYQNQQPAPPYLCQLPILEDLLRGVLGTERESLKRHHAIPLIGSRGQLVGTVTFIFMVVEPFGSQKPPPTFPPQIQRSSSTLVGAHRGLGMNTKQRTQLQISENTLQSLLSSLDAGAHLVEFDVQVTKDGVSVIYHDILVSETGTDIPMHSLTLEQFLAISKEQSGPLQRRRASSVHEPRDDGTKFLIERMKHTLIYKILG</sequence>
<evidence type="ECO:0000256" key="1">
    <source>
        <dbReference type="ARBA" id="ARBA00022801"/>
    </source>
</evidence>
<dbReference type="Pfam" id="PF25329">
    <property type="entry name" value="C2_GDE1"/>
    <property type="match status" value="1"/>
</dbReference>
<dbReference type="InterPro" id="IPR030395">
    <property type="entry name" value="GP_PDE_dom"/>
</dbReference>
<comment type="caution">
    <text evidence="4">The sequence shown here is derived from an EMBL/GenBank/DDBJ whole genome shotgun (WGS) entry which is preliminary data.</text>
</comment>
<dbReference type="InterPro" id="IPR051578">
    <property type="entry name" value="GDPD"/>
</dbReference>
<organism evidence="4 5">
    <name type="scientific">Podospora fimiseda</name>
    <dbReference type="NCBI Taxonomy" id="252190"/>
    <lineage>
        <taxon>Eukaryota</taxon>
        <taxon>Fungi</taxon>
        <taxon>Dikarya</taxon>
        <taxon>Ascomycota</taxon>
        <taxon>Pezizomycotina</taxon>
        <taxon>Sordariomycetes</taxon>
        <taxon>Sordariomycetidae</taxon>
        <taxon>Sordariales</taxon>
        <taxon>Podosporaceae</taxon>
        <taxon>Podospora</taxon>
    </lineage>
</organism>
<dbReference type="AlphaFoldDB" id="A0AAN7BDA3"/>